<evidence type="ECO:0000256" key="2">
    <source>
        <dbReference type="ARBA" id="ARBA00023002"/>
    </source>
</evidence>
<dbReference type="EMBL" id="WBMS02000016">
    <property type="protein sequence ID" value="MWA02895.1"/>
    <property type="molecule type" value="Genomic_DNA"/>
</dbReference>
<dbReference type="PROSITE" id="PS00061">
    <property type="entry name" value="ADH_SHORT"/>
    <property type="match status" value="1"/>
</dbReference>
<accession>A0A6I4MEC4</accession>
<organism evidence="3 4">
    <name type="scientific">Actinomadura physcomitrii</name>
    <dbReference type="NCBI Taxonomy" id="2650748"/>
    <lineage>
        <taxon>Bacteria</taxon>
        <taxon>Bacillati</taxon>
        <taxon>Actinomycetota</taxon>
        <taxon>Actinomycetes</taxon>
        <taxon>Streptosporangiales</taxon>
        <taxon>Thermomonosporaceae</taxon>
        <taxon>Actinomadura</taxon>
    </lineage>
</organism>
<dbReference type="PRINTS" id="PR00080">
    <property type="entry name" value="SDRFAMILY"/>
</dbReference>
<dbReference type="Proteomes" id="UP000462055">
    <property type="component" value="Unassembled WGS sequence"/>
</dbReference>
<dbReference type="InterPro" id="IPR002347">
    <property type="entry name" value="SDR_fam"/>
</dbReference>
<dbReference type="NCBIfam" id="NF005559">
    <property type="entry name" value="PRK07231.1"/>
    <property type="match status" value="1"/>
</dbReference>
<dbReference type="InterPro" id="IPR036291">
    <property type="entry name" value="NAD(P)-bd_dom_sf"/>
</dbReference>
<name>A0A6I4MEC4_9ACTN</name>
<evidence type="ECO:0000256" key="1">
    <source>
        <dbReference type="ARBA" id="ARBA00006484"/>
    </source>
</evidence>
<gene>
    <name evidence="3" type="ORF">F8568_021455</name>
</gene>
<dbReference type="PANTHER" id="PTHR24321:SF8">
    <property type="entry name" value="ESTRADIOL 17-BETA-DEHYDROGENASE 8-RELATED"/>
    <property type="match status" value="1"/>
</dbReference>
<comment type="caution">
    <text evidence="3">The sequence shown here is derived from an EMBL/GenBank/DDBJ whole genome shotgun (WGS) entry which is preliminary data.</text>
</comment>
<keyword evidence="4" id="KW-1185">Reference proteome</keyword>
<dbReference type="RefSeq" id="WP_151595500.1">
    <property type="nucleotide sequence ID" value="NZ_WBMS02000016.1"/>
</dbReference>
<dbReference type="EC" id="1.1.1.47" evidence="3"/>
<dbReference type="CDD" id="cd05233">
    <property type="entry name" value="SDR_c"/>
    <property type="match status" value="1"/>
</dbReference>
<dbReference type="PANTHER" id="PTHR24321">
    <property type="entry name" value="DEHYDROGENASES, SHORT CHAIN"/>
    <property type="match status" value="1"/>
</dbReference>
<dbReference type="SUPFAM" id="SSF51735">
    <property type="entry name" value="NAD(P)-binding Rossmann-fold domains"/>
    <property type="match status" value="1"/>
</dbReference>
<dbReference type="FunFam" id="3.40.50.720:FF:000084">
    <property type="entry name" value="Short-chain dehydrogenase reductase"/>
    <property type="match status" value="1"/>
</dbReference>
<dbReference type="InterPro" id="IPR020904">
    <property type="entry name" value="Sc_DH/Rdtase_CS"/>
</dbReference>
<evidence type="ECO:0000313" key="4">
    <source>
        <dbReference type="Proteomes" id="UP000462055"/>
    </source>
</evidence>
<keyword evidence="2 3" id="KW-0560">Oxidoreductase</keyword>
<dbReference type="GO" id="GO:0047936">
    <property type="term" value="F:glucose 1-dehydrogenase [NAD(P)+] activity"/>
    <property type="evidence" value="ECO:0007669"/>
    <property type="project" value="UniProtKB-EC"/>
</dbReference>
<dbReference type="Gene3D" id="3.40.50.720">
    <property type="entry name" value="NAD(P)-binding Rossmann-like Domain"/>
    <property type="match status" value="1"/>
</dbReference>
<proteinExistence type="inferred from homology"/>
<comment type="similarity">
    <text evidence="1">Belongs to the short-chain dehydrogenases/reductases (SDR) family.</text>
</comment>
<dbReference type="PRINTS" id="PR00081">
    <property type="entry name" value="GDHRDH"/>
</dbReference>
<dbReference type="Pfam" id="PF13561">
    <property type="entry name" value="adh_short_C2"/>
    <property type="match status" value="1"/>
</dbReference>
<sequence>MARLQGKIAIVTGAGIGQGRSTALRLAREGATVIAADVSGAEKDTAAESDAIVAVSADVTRAAEVEALIGEATGRYGRLDVLCNVVGVAGIAQAAIPDVDEDEFDRLMAINLKSVLLGMKYAIPAMVAGGGGSIVNWSSVGGLVSSPHTGAYGASKAGILSMTRTAAREWGRHNVRVNAICPGFIYPTGMTLMGEKEFPSAVRSAASKSALDRPGHPDEVAAVAAFLASDDASFVTGSHLVVDGGWTAGG</sequence>
<evidence type="ECO:0000313" key="3">
    <source>
        <dbReference type="EMBL" id="MWA02895.1"/>
    </source>
</evidence>
<protein>
    <submittedName>
        <fullName evidence="3">Glucose 1-dehydrogenase</fullName>
        <ecNumber evidence="3">1.1.1.47</ecNumber>
    </submittedName>
</protein>
<reference evidence="3" key="1">
    <citation type="submission" date="2019-12" db="EMBL/GenBank/DDBJ databases">
        <title>Actinomadura physcomitrii sp. nov., a novel actinomycete isolated from moss [Physcomitrium sphaericum (Ludw) Fuernr].</title>
        <authorList>
            <person name="Zhuang X."/>
        </authorList>
    </citation>
    <scope>NUCLEOTIDE SEQUENCE [LARGE SCALE GENOMIC DNA]</scope>
    <source>
        <strain evidence="3">LD22</strain>
    </source>
</reference>
<dbReference type="AlphaFoldDB" id="A0A6I4MEC4"/>